<feature type="transmembrane region" description="Helical" evidence="6">
    <location>
        <begin position="59"/>
        <end position="82"/>
    </location>
</feature>
<accession>U4V886</accession>
<dbReference type="InterPro" id="IPR002549">
    <property type="entry name" value="AI-2E-like"/>
</dbReference>
<feature type="transmembrane region" description="Helical" evidence="6">
    <location>
        <begin position="271"/>
        <end position="288"/>
    </location>
</feature>
<feature type="transmembrane region" description="Helical" evidence="6">
    <location>
        <begin position="213"/>
        <end position="231"/>
    </location>
</feature>
<dbReference type="PANTHER" id="PTHR21716:SF4">
    <property type="entry name" value="TRANSMEMBRANE PROTEIN 245"/>
    <property type="match status" value="1"/>
</dbReference>
<organism evidence="7 8">
    <name type="scientific">Brucella intermedia 229E</name>
    <dbReference type="NCBI Taxonomy" id="1337887"/>
    <lineage>
        <taxon>Bacteria</taxon>
        <taxon>Pseudomonadati</taxon>
        <taxon>Pseudomonadota</taxon>
        <taxon>Alphaproteobacteria</taxon>
        <taxon>Hyphomicrobiales</taxon>
        <taxon>Brucellaceae</taxon>
        <taxon>Brucella/Ochrobactrum group</taxon>
        <taxon>Brucella</taxon>
    </lineage>
</organism>
<dbReference type="Pfam" id="PF01594">
    <property type="entry name" value="AI-2E_transport"/>
    <property type="match status" value="1"/>
</dbReference>
<evidence type="ECO:0000256" key="5">
    <source>
        <dbReference type="ARBA" id="ARBA00023136"/>
    </source>
</evidence>
<feature type="transmembrane region" description="Helical" evidence="6">
    <location>
        <begin position="156"/>
        <end position="173"/>
    </location>
</feature>
<feature type="transmembrane region" description="Helical" evidence="6">
    <location>
        <begin position="30"/>
        <end position="47"/>
    </location>
</feature>
<dbReference type="EMBL" id="ASXJ01000180">
    <property type="protein sequence ID" value="ERM01253.1"/>
    <property type="molecule type" value="Genomic_DNA"/>
</dbReference>
<dbReference type="PATRIC" id="fig|1337887.3.peg.3226"/>
<evidence type="ECO:0000313" key="8">
    <source>
        <dbReference type="Proteomes" id="UP000016842"/>
    </source>
</evidence>
<reference evidence="7 8" key="1">
    <citation type="journal article" date="2014" name="FEMS Microbiol. Lett.">
        <title>Genome sequencing analysis reveals virulence-related gene content of Ochrobactrum intermedium strain 229E, a urease-positive strain isolated from the human gastric niche.</title>
        <authorList>
            <person name="Kulkarni G.J."/>
            <person name="Shetty S."/>
            <person name="Dharne M.S."/>
            <person name="Shouche Y.S."/>
        </authorList>
    </citation>
    <scope>NUCLEOTIDE SEQUENCE [LARGE SCALE GENOMIC DNA]</scope>
    <source>
        <strain evidence="7 8">229E</strain>
    </source>
</reference>
<evidence type="ECO:0000256" key="6">
    <source>
        <dbReference type="SAM" id="Phobius"/>
    </source>
</evidence>
<dbReference type="GO" id="GO:0016020">
    <property type="term" value="C:membrane"/>
    <property type="evidence" value="ECO:0007669"/>
    <property type="project" value="UniProtKB-SubCell"/>
</dbReference>
<feature type="transmembrane region" description="Helical" evidence="6">
    <location>
        <begin position="308"/>
        <end position="341"/>
    </location>
</feature>
<proteinExistence type="inferred from homology"/>
<evidence type="ECO:0000256" key="1">
    <source>
        <dbReference type="ARBA" id="ARBA00004141"/>
    </source>
</evidence>
<protein>
    <submittedName>
        <fullName evidence="7">Membrane protein</fullName>
    </submittedName>
</protein>
<dbReference type="AlphaFoldDB" id="U4V886"/>
<sequence>MSVQRASFYILLALVTIAFAWLLLPYYSAVLWAVILAVVFSPVQQRLERLLGGRKNIAALLSVLMCICLVIIPMLAIFGSLVQEGNSLYQRLSSREFDLNSYISRILGALPDSLEEWLTRFELGDFAEWRSRISSAIMQGSQLFAGRLVSFGQNTLQFFIGFGIMLYLLFFLFRDGAELGRKIRQAIPLNDDYTRQFLEKFTAVIRATVKGNIIIAIIQGTIGGGVTFWLLGVEAALLWGVMMTFLSMLPAVGAALVWIPAAAWFFASGEWISGAVLIFVGVFVIGLVDNLLRPPLVGKGTRMPDYVVLISTVGGISLIGINGFVVGPLIAAMFIAAWSLLAEEQKGNGPAQLPKS</sequence>
<feature type="transmembrane region" description="Helical" evidence="6">
    <location>
        <begin position="7"/>
        <end position="24"/>
    </location>
</feature>
<keyword evidence="5 6" id="KW-0472">Membrane</keyword>
<dbReference type="PANTHER" id="PTHR21716">
    <property type="entry name" value="TRANSMEMBRANE PROTEIN"/>
    <property type="match status" value="1"/>
</dbReference>
<evidence type="ECO:0000256" key="4">
    <source>
        <dbReference type="ARBA" id="ARBA00022989"/>
    </source>
</evidence>
<gene>
    <name evidence="7" type="ORF">Q644_22460</name>
</gene>
<evidence type="ECO:0000256" key="2">
    <source>
        <dbReference type="ARBA" id="ARBA00009773"/>
    </source>
</evidence>
<evidence type="ECO:0000313" key="7">
    <source>
        <dbReference type="EMBL" id="ERM01253.1"/>
    </source>
</evidence>
<evidence type="ECO:0000256" key="3">
    <source>
        <dbReference type="ARBA" id="ARBA00022692"/>
    </source>
</evidence>
<keyword evidence="4 6" id="KW-1133">Transmembrane helix</keyword>
<feature type="transmembrane region" description="Helical" evidence="6">
    <location>
        <begin position="237"/>
        <end position="259"/>
    </location>
</feature>
<comment type="similarity">
    <text evidence="2">Belongs to the autoinducer-2 exporter (AI-2E) (TC 2.A.86) family.</text>
</comment>
<name>U4V886_9HYPH</name>
<comment type="subcellular location">
    <subcellularLocation>
        <location evidence="1">Membrane</location>
        <topology evidence="1">Multi-pass membrane protein</topology>
    </subcellularLocation>
</comment>
<keyword evidence="3 6" id="KW-0812">Transmembrane</keyword>
<comment type="caution">
    <text evidence="7">The sequence shown here is derived from an EMBL/GenBank/DDBJ whole genome shotgun (WGS) entry which is preliminary data.</text>
</comment>
<dbReference type="Proteomes" id="UP000016842">
    <property type="component" value="Unassembled WGS sequence"/>
</dbReference>